<dbReference type="EMBL" id="BGPR01048661">
    <property type="protein sequence ID" value="GBO25690.1"/>
    <property type="molecule type" value="Genomic_DNA"/>
</dbReference>
<accession>A0A4Y2VPJ4</accession>
<protein>
    <submittedName>
        <fullName evidence="1">Uncharacterized protein</fullName>
    </submittedName>
</protein>
<dbReference type="Proteomes" id="UP000499080">
    <property type="component" value="Unassembled WGS sequence"/>
</dbReference>
<reference evidence="1 2" key="1">
    <citation type="journal article" date="2019" name="Sci. Rep.">
        <title>Orb-weaving spider Araneus ventricosus genome elucidates the spidroin gene catalogue.</title>
        <authorList>
            <person name="Kono N."/>
            <person name="Nakamura H."/>
            <person name="Ohtoshi R."/>
            <person name="Moran D.A.P."/>
            <person name="Shinohara A."/>
            <person name="Yoshida Y."/>
            <person name="Fujiwara M."/>
            <person name="Mori M."/>
            <person name="Tomita M."/>
            <person name="Arakawa K."/>
        </authorList>
    </citation>
    <scope>NUCLEOTIDE SEQUENCE [LARGE SCALE GENOMIC DNA]</scope>
</reference>
<organism evidence="1 2">
    <name type="scientific">Araneus ventricosus</name>
    <name type="common">Orbweaver spider</name>
    <name type="synonym">Epeira ventricosa</name>
    <dbReference type="NCBI Taxonomy" id="182803"/>
    <lineage>
        <taxon>Eukaryota</taxon>
        <taxon>Metazoa</taxon>
        <taxon>Ecdysozoa</taxon>
        <taxon>Arthropoda</taxon>
        <taxon>Chelicerata</taxon>
        <taxon>Arachnida</taxon>
        <taxon>Araneae</taxon>
        <taxon>Araneomorphae</taxon>
        <taxon>Entelegynae</taxon>
        <taxon>Araneoidea</taxon>
        <taxon>Araneidae</taxon>
        <taxon>Araneus</taxon>
    </lineage>
</organism>
<comment type="caution">
    <text evidence="1">The sequence shown here is derived from an EMBL/GenBank/DDBJ whole genome shotgun (WGS) entry which is preliminary data.</text>
</comment>
<sequence>MVNSTALTVSHLRPAISFIAIRQAFCSSPPSCGGDSGRASSMCVRRYHVYFSYHLLACPNITNDAFGWRGPAVREYRITGQRMVVLHLWLRHRITPLSWWPVDNELRRFPLRALLSSHRRWRLVCGLLSAPFAWILMCRFGRRLAYHCNSLMAFLFLARL</sequence>
<keyword evidence="2" id="KW-1185">Reference proteome</keyword>
<dbReference type="AlphaFoldDB" id="A0A4Y2VPJ4"/>
<gene>
    <name evidence="1" type="ORF">AVEN_269382_1</name>
</gene>
<evidence type="ECO:0000313" key="1">
    <source>
        <dbReference type="EMBL" id="GBO25690.1"/>
    </source>
</evidence>
<name>A0A4Y2VPJ4_ARAVE</name>
<proteinExistence type="predicted"/>
<evidence type="ECO:0000313" key="2">
    <source>
        <dbReference type="Proteomes" id="UP000499080"/>
    </source>
</evidence>